<dbReference type="AlphaFoldDB" id="A0AAE6BE50"/>
<evidence type="ECO:0000313" key="2">
    <source>
        <dbReference type="EMBL" id="QCL80767.1"/>
    </source>
</evidence>
<organism evidence="2 3">
    <name type="scientific">Agrobacterium tumefaciens</name>
    <dbReference type="NCBI Taxonomy" id="358"/>
    <lineage>
        <taxon>Bacteria</taxon>
        <taxon>Pseudomonadati</taxon>
        <taxon>Pseudomonadota</taxon>
        <taxon>Alphaproteobacteria</taxon>
        <taxon>Hyphomicrobiales</taxon>
        <taxon>Rhizobiaceae</taxon>
        <taxon>Rhizobium/Agrobacterium group</taxon>
        <taxon>Agrobacterium</taxon>
        <taxon>Agrobacterium tumefaciens complex</taxon>
    </lineage>
</organism>
<gene>
    <name evidence="2" type="ORF">CFBP5877_16505</name>
</gene>
<proteinExistence type="predicted"/>
<dbReference type="RefSeq" id="WP_080829745.1">
    <property type="nucleotide sequence ID" value="NZ_CP039889.1"/>
</dbReference>
<dbReference type="Proteomes" id="UP000298579">
    <property type="component" value="Chromosome linear"/>
</dbReference>
<dbReference type="EMBL" id="CP039898">
    <property type="protein sequence ID" value="QCL80767.1"/>
    <property type="molecule type" value="Genomic_DNA"/>
</dbReference>
<protein>
    <submittedName>
        <fullName evidence="2">Transporter substrate-binding domain-containing protein</fullName>
    </submittedName>
</protein>
<accession>A0AAE6BE50</accession>
<dbReference type="PANTHER" id="PTHR30024">
    <property type="entry name" value="ALIPHATIC SULFONATES-BINDING PROTEIN-RELATED"/>
    <property type="match status" value="1"/>
</dbReference>
<dbReference type="SUPFAM" id="SSF53850">
    <property type="entry name" value="Periplasmic binding protein-like II"/>
    <property type="match status" value="1"/>
</dbReference>
<feature type="domain" description="SsuA/THI5-like" evidence="1">
    <location>
        <begin position="30"/>
        <end position="152"/>
    </location>
</feature>
<sequence>MKIGVHPNNLHLRLARLWPGAFEQFNPEFVTYREGRDTAALLEKGDIHFGGTGSTPPIEADARGLAAVYIAASAPRPANGAILVRRDSPIRSAADLSGKRISLIDGSFHTYLLARSLEGAGLGLSDVTRIESGDSDSLLDLVEGRVDAWVTMSPRLEKALTHEEISLLVRCGSTIPNRSLFWTLARHNIAQETRQAIAAELDRVGRAVMADIDRAAALLAAEPGSEGDAASWAKVLRSRDLSVVPAAENILAEQQEEADTLYRHGHFSLPVSLPVLAGQNPAPQSASVGGDR</sequence>
<dbReference type="Gene3D" id="3.40.190.10">
    <property type="entry name" value="Periplasmic binding protein-like II"/>
    <property type="match status" value="2"/>
</dbReference>
<evidence type="ECO:0000259" key="1">
    <source>
        <dbReference type="Pfam" id="PF09084"/>
    </source>
</evidence>
<evidence type="ECO:0000313" key="3">
    <source>
        <dbReference type="Proteomes" id="UP000298579"/>
    </source>
</evidence>
<name>A0AAE6BE50_AGRTU</name>
<reference evidence="2 3" key="1">
    <citation type="submission" date="2019-04" db="EMBL/GenBank/DDBJ databases">
        <title>Complete genome sequence of Agrobacterium tumefaciens CFBP5877.</title>
        <authorList>
            <person name="Huang Y.-Y."/>
            <person name="Chiang H.-Y."/>
            <person name="Chou L."/>
            <person name="Lai E.-M."/>
            <person name="Kuo C.-H."/>
        </authorList>
    </citation>
    <scope>NUCLEOTIDE SEQUENCE [LARGE SCALE GENOMIC DNA]</scope>
    <source>
        <strain evidence="2 3">CFBP5877</strain>
    </source>
</reference>
<dbReference type="Pfam" id="PF09084">
    <property type="entry name" value="NMT1"/>
    <property type="match status" value="1"/>
</dbReference>
<dbReference type="InterPro" id="IPR015168">
    <property type="entry name" value="SsuA/THI5"/>
</dbReference>
<dbReference type="PANTHER" id="PTHR30024:SF42">
    <property type="entry name" value="ALIPHATIC SULFONATES-BINDING PROTEIN-RELATED"/>
    <property type="match status" value="1"/>
</dbReference>